<keyword evidence="5" id="KW-0732">Signal</keyword>
<keyword evidence="6" id="KW-0472">Membrane</keyword>
<proteinExistence type="predicted"/>
<keyword evidence="4" id="KW-0336">GPI-anchor</keyword>
<keyword evidence="7" id="KW-0325">Glycoprotein</keyword>
<evidence type="ECO:0000256" key="4">
    <source>
        <dbReference type="ARBA" id="ARBA00022622"/>
    </source>
</evidence>
<protein>
    <submittedName>
        <fullName evidence="10">Variant surface glycoprotein 1125.5450</fullName>
    </submittedName>
</protein>
<organism evidence="10">
    <name type="scientific">Trypanosoma brucei</name>
    <dbReference type="NCBI Taxonomy" id="5691"/>
    <lineage>
        <taxon>Eukaryota</taxon>
        <taxon>Discoba</taxon>
        <taxon>Euglenozoa</taxon>
        <taxon>Kinetoplastea</taxon>
        <taxon>Metakinetoplastina</taxon>
        <taxon>Trypanosomatida</taxon>
        <taxon>Trypanosomatidae</taxon>
        <taxon>Trypanosoma</taxon>
    </lineage>
</organism>
<dbReference type="GO" id="GO:0098552">
    <property type="term" value="C:side of membrane"/>
    <property type="evidence" value="ECO:0007669"/>
    <property type="project" value="UniProtKB-KW"/>
</dbReference>
<evidence type="ECO:0000256" key="5">
    <source>
        <dbReference type="ARBA" id="ARBA00022729"/>
    </source>
</evidence>
<name>A0A1J0RCH8_9TRYP</name>
<feature type="domain" description="Trypanosome variant surface glycoprotein B-type N-terminal" evidence="9">
    <location>
        <begin position="3"/>
        <end position="226"/>
    </location>
</feature>
<evidence type="ECO:0000313" key="10">
    <source>
        <dbReference type="EMBL" id="APD75532.1"/>
    </source>
</evidence>
<evidence type="ECO:0000256" key="3">
    <source>
        <dbReference type="ARBA" id="ARBA00022475"/>
    </source>
</evidence>
<sequence>MVKALYGPAAKPEQSVSDMVTDTPYTAVLAPTTFQREGTDRDNTCEKAATSSAKKAGHVLAKDMIRPCSVQANGGGNNFCGEGKGGDNNAIHTSDQVQKATEVWTTIVKQYNALNRGKPPLLTQAALTAEVTAIFTHLGRNYIALTGAPAHTTLVDKRRDFLGFDTIYNNGPSCKAPVNTATTAGKGVCIDYSAQMRDAKGIPWVALVRQAASDLEAMQADFEASKDIVGATEAIKTTMDGLLQIAPFVGTNSGSVAANTGKIPEPTTALQHKCKAENTTADECPSDHCVYDGNAEDGNKCKPKL</sequence>
<keyword evidence="8" id="KW-0449">Lipoprotein</keyword>
<evidence type="ECO:0000256" key="2">
    <source>
        <dbReference type="ARBA" id="ARBA00004609"/>
    </source>
</evidence>
<dbReference type="VEuPathDB" id="TriTrypDB:Tb427_000042100"/>
<accession>A0A1J0RCH8</accession>
<dbReference type="EMBL" id="KX701576">
    <property type="protein sequence ID" value="APD75532.1"/>
    <property type="molecule type" value="Genomic_DNA"/>
</dbReference>
<evidence type="ECO:0000256" key="8">
    <source>
        <dbReference type="ARBA" id="ARBA00023288"/>
    </source>
</evidence>
<dbReference type="Pfam" id="PF13206">
    <property type="entry name" value="VSG_B"/>
    <property type="match status" value="1"/>
</dbReference>
<dbReference type="AlphaFoldDB" id="A0A1J0RCH8"/>
<reference evidence="10" key="1">
    <citation type="submission" date="2016-08" db="EMBL/GenBank/DDBJ databases">
        <title>VSG repertoire of Trypanosoma brucei EATRO 1125.</title>
        <authorList>
            <person name="Cross G.A."/>
        </authorList>
    </citation>
    <scope>NUCLEOTIDE SEQUENCE</scope>
    <source>
        <strain evidence="10">EATRO 1125</strain>
    </source>
</reference>
<evidence type="ECO:0000256" key="6">
    <source>
        <dbReference type="ARBA" id="ARBA00023136"/>
    </source>
</evidence>
<comment type="subcellular location">
    <subcellularLocation>
        <location evidence="2">Cell membrane</location>
        <topology evidence="2">Lipid-anchor</topology>
        <topology evidence="2">GPI-anchor</topology>
    </subcellularLocation>
</comment>
<dbReference type="VEuPathDB" id="TriTrypDB:Tb427_000092900"/>
<keyword evidence="3" id="KW-1003">Cell membrane</keyword>
<evidence type="ECO:0000256" key="7">
    <source>
        <dbReference type="ARBA" id="ARBA00023180"/>
    </source>
</evidence>
<comment type="function">
    <text evidence="1">VSG forms a coat on the surface of the parasite. The trypanosome evades the immune response of the host by expressing a series of antigenically distinct VSGs from an estimated 1000 VSG genes.</text>
</comment>
<dbReference type="GO" id="GO:0005886">
    <property type="term" value="C:plasma membrane"/>
    <property type="evidence" value="ECO:0007669"/>
    <property type="project" value="UniProtKB-SubCell"/>
</dbReference>
<dbReference type="InterPro" id="IPR025932">
    <property type="entry name" value="Trypano_VSG_B_N_dom"/>
</dbReference>
<evidence type="ECO:0000256" key="1">
    <source>
        <dbReference type="ARBA" id="ARBA00002523"/>
    </source>
</evidence>
<evidence type="ECO:0000259" key="9">
    <source>
        <dbReference type="Pfam" id="PF13206"/>
    </source>
</evidence>